<feature type="transmembrane region" description="Helical" evidence="1">
    <location>
        <begin position="32"/>
        <end position="51"/>
    </location>
</feature>
<keyword evidence="1" id="KW-0472">Membrane</keyword>
<reference evidence="3" key="1">
    <citation type="submission" date="2022-12" db="EMBL/GenBank/DDBJ databases">
        <title>Phocaeicola acetigenes sp. nov., isolated feces from a healthy human.</title>
        <authorList>
            <person name="Do H."/>
            <person name="Ha Y.B."/>
            <person name="Kim J.-S."/>
            <person name="Suh M.K."/>
            <person name="Kim H.S."/>
            <person name="Lee J.-S."/>
        </authorList>
    </citation>
    <scope>NUCLEOTIDE SEQUENCE</scope>
    <source>
        <strain evidence="3">KGMB11183</strain>
    </source>
</reference>
<dbReference type="PANTHER" id="PTHR22911:SF79">
    <property type="entry name" value="MOBA-LIKE NTP TRANSFERASE DOMAIN-CONTAINING PROTEIN"/>
    <property type="match status" value="1"/>
</dbReference>
<keyword evidence="4" id="KW-1185">Reference proteome</keyword>
<proteinExistence type="predicted"/>
<feature type="transmembrane region" description="Helical" evidence="1">
    <location>
        <begin position="207"/>
        <end position="224"/>
    </location>
</feature>
<feature type="transmembrane region" description="Helical" evidence="1">
    <location>
        <begin position="180"/>
        <end position="201"/>
    </location>
</feature>
<sequence length="302" mass="33680">MKEAFIKLHVSVLIAGATGIFGRLISLNEGLLVWYRMLFATVMFFLLLWMLGKLKRVSFRDVCKIGSVGMLLAIHWLFFYGSIKASNVSIGVVCLSLMSFFTALFEPLINRHRISLGEIACSLIGVLGIILIFHFDTRYRLGIGMGILSSALASLFTICNKKVSVGYTSSTMLMYEMGGGFLGLSCLLPLYLSFFPVASILPSLTDLVYLLLFASVCTVLLYILQIQVLKKISAFTFNLTYNLEPIYSIIAAMFLFHEAKELNASFYVGLGLILFSVLLHSAGVFLQSKSKPFFSLFVKWKH</sequence>
<protein>
    <submittedName>
        <fullName evidence="3">DMT family transporter</fullName>
    </submittedName>
</protein>
<feature type="transmembrane region" description="Helical" evidence="1">
    <location>
        <begin position="262"/>
        <end position="286"/>
    </location>
</feature>
<dbReference type="InterPro" id="IPR037185">
    <property type="entry name" value="EmrE-like"/>
</dbReference>
<feature type="transmembrane region" description="Helical" evidence="1">
    <location>
        <begin position="89"/>
        <end position="109"/>
    </location>
</feature>
<feature type="domain" description="EamA" evidence="2">
    <location>
        <begin position="141"/>
        <end position="279"/>
    </location>
</feature>
<feature type="transmembrane region" description="Helical" evidence="1">
    <location>
        <begin position="63"/>
        <end position="83"/>
    </location>
</feature>
<keyword evidence="1" id="KW-0812">Transmembrane</keyword>
<dbReference type="InterPro" id="IPR000620">
    <property type="entry name" value="EamA_dom"/>
</dbReference>
<evidence type="ECO:0000313" key="4">
    <source>
        <dbReference type="Proteomes" id="UP001141933"/>
    </source>
</evidence>
<evidence type="ECO:0000259" key="2">
    <source>
        <dbReference type="Pfam" id="PF00892"/>
    </source>
</evidence>
<dbReference type="RefSeq" id="WP_269876915.1">
    <property type="nucleotide sequence ID" value="NZ_JAPZVM010000002.1"/>
</dbReference>
<comment type="caution">
    <text evidence="3">The sequence shown here is derived from an EMBL/GenBank/DDBJ whole genome shotgun (WGS) entry which is preliminary data.</text>
</comment>
<feature type="transmembrane region" description="Helical" evidence="1">
    <location>
        <begin position="7"/>
        <end position="26"/>
    </location>
</feature>
<feature type="domain" description="EamA" evidence="2">
    <location>
        <begin position="10"/>
        <end position="133"/>
    </location>
</feature>
<dbReference type="Proteomes" id="UP001141933">
    <property type="component" value="Unassembled WGS sequence"/>
</dbReference>
<evidence type="ECO:0000313" key="3">
    <source>
        <dbReference type="EMBL" id="MCZ8371854.1"/>
    </source>
</evidence>
<dbReference type="SUPFAM" id="SSF103481">
    <property type="entry name" value="Multidrug resistance efflux transporter EmrE"/>
    <property type="match status" value="2"/>
</dbReference>
<organism evidence="3 4">
    <name type="scientific">Phocaeicola acetigenes</name>
    <dbReference type="NCBI Taxonomy" id="3016083"/>
    <lineage>
        <taxon>Bacteria</taxon>
        <taxon>Pseudomonadati</taxon>
        <taxon>Bacteroidota</taxon>
        <taxon>Bacteroidia</taxon>
        <taxon>Bacteroidales</taxon>
        <taxon>Bacteroidaceae</taxon>
        <taxon>Phocaeicola</taxon>
    </lineage>
</organism>
<feature type="transmembrane region" description="Helical" evidence="1">
    <location>
        <begin position="236"/>
        <end position="256"/>
    </location>
</feature>
<name>A0ABT4PFN1_9BACT</name>
<evidence type="ECO:0000256" key="1">
    <source>
        <dbReference type="SAM" id="Phobius"/>
    </source>
</evidence>
<accession>A0ABT4PFN1</accession>
<feature type="transmembrane region" description="Helical" evidence="1">
    <location>
        <begin position="141"/>
        <end position="159"/>
    </location>
</feature>
<dbReference type="EMBL" id="JAPZVM010000002">
    <property type="protein sequence ID" value="MCZ8371854.1"/>
    <property type="molecule type" value="Genomic_DNA"/>
</dbReference>
<feature type="transmembrane region" description="Helical" evidence="1">
    <location>
        <begin position="116"/>
        <end position="135"/>
    </location>
</feature>
<dbReference type="Pfam" id="PF00892">
    <property type="entry name" value="EamA"/>
    <property type="match status" value="2"/>
</dbReference>
<gene>
    <name evidence="3" type="ORF">O6P32_03920</name>
</gene>
<keyword evidence="1" id="KW-1133">Transmembrane helix</keyword>
<dbReference type="PANTHER" id="PTHR22911">
    <property type="entry name" value="ACYL-MALONYL CONDENSING ENZYME-RELATED"/>
    <property type="match status" value="1"/>
</dbReference>